<keyword evidence="1" id="KW-0472">Membrane</keyword>
<proteinExistence type="predicted"/>
<dbReference type="SMART" id="SM00052">
    <property type="entry name" value="EAL"/>
    <property type="match status" value="1"/>
</dbReference>
<feature type="transmembrane region" description="Helical" evidence="1">
    <location>
        <begin position="26"/>
        <end position="51"/>
    </location>
</feature>
<keyword evidence="4" id="KW-0378">Hydrolase</keyword>
<dbReference type="Gene3D" id="3.30.70.270">
    <property type="match status" value="1"/>
</dbReference>
<feature type="transmembrane region" description="Helical" evidence="1">
    <location>
        <begin position="57"/>
        <end position="80"/>
    </location>
</feature>
<dbReference type="RefSeq" id="WP_346783421.1">
    <property type="nucleotide sequence ID" value="NZ_JBDLBR010000001.1"/>
</dbReference>
<dbReference type="SMART" id="SM00267">
    <property type="entry name" value="GGDEF"/>
    <property type="match status" value="1"/>
</dbReference>
<dbReference type="CDD" id="cd01949">
    <property type="entry name" value="GGDEF"/>
    <property type="match status" value="1"/>
</dbReference>
<dbReference type="PANTHER" id="PTHR44757">
    <property type="entry name" value="DIGUANYLATE CYCLASE DGCP"/>
    <property type="match status" value="1"/>
</dbReference>
<evidence type="ECO:0000313" key="5">
    <source>
        <dbReference type="Proteomes" id="UP001484535"/>
    </source>
</evidence>
<dbReference type="Gene3D" id="3.20.20.450">
    <property type="entry name" value="EAL domain"/>
    <property type="match status" value="1"/>
</dbReference>
<feature type="transmembrane region" description="Helical" evidence="1">
    <location>
        <begin position="92"/>
        <end position="114"/>
    </location>
</feature>
<dbReference type="PANTHER" id="PTHR44757:SF2">
    <property type="entry name" value="BIOFILM ARCHITECTURE MAINTENANCE PROTEIN MBAA"/>
    <property type="match status" value="1"/>
</dbReference>
<evidence type="ECO:0000259" key="2">
    <source>
        <dbReference type="PROSITE" id="PS50883"/>
    </source>
</evidence>
<sequence>MPNSLETIPPEGAKPAIQERARYDSYFVPPVGLVLASLANIVVSWSCALLSGSRLLFVFALVMSLIVSFRLITSLIYQTITTSSARKRLQPLVLVAQTVLSANIGVFAALTLALKISGDLKLLALCYALTYATAMTVRCADRPTLARAHMAFAVVPVFVAALYVGTPSSLILALVLPGLAMGMDSLTQTVHRSLSNIVRFAEERQAVNEQYHFLALHDGLTGLLNRDGFHLSLEDMLRERGSEQRIALLWFDLHHLRDVNESQGYAAGDKLLCEMARRLRACTPDDAVLARFGSDEFLLAVPVPSRADSEQLVLSVSDHLNRPLRLDYAMVEAGTAIGVAIFGEDATTISYLMQAANIALMQAKEQHARFCYYIPEMSRQRAERKEMERDLRCALAHEELQVHFQPLIDLDSGRICSFEALVRWTHPIKGEISPEVFIPLAEETGQIITLGNWVTAQAARAAATWPDHIRLAVNLSPTQMRAPGAALGILHALRQAGLAPNRLVIEVTESVFLEDCVHARHFMDDLTRAKVHFALDDFGTGYSSLSYLHRYHFDKIKIDRSFVCGPQVGPHSDAIIRAVACMGRKLGMEIVAEGIETAEQATSLHRAGCTLGQGFFFSRAVSAQGAQDLLDQEMSELSRFRIAN</sequence>
<evidence type="ECO:0000259" key="3">
    <source>
        <dbReference type="PROSITE" id="PS50887"/>
    </source>
</evidence>
<keyword evidence="4" id="KW-0548">Nucleotidyltransferase</keyword>
<dbReference type="Pfam" id="PF00990">
    <property type="entry name" value="GGDEF"/>
    <property type="match status" value="1"/>
</dbReference>
<dbReference type="Proteomes" id="UP001484535">
    <property type="component" value="Unassembled WGS sequence"/>
</dbReference>
<evidence type="ECO:0000313" key="4">
    <source>
        <dbReference type="EMBL" id="MEN7535965.1"/>
    </source>
</evidence>
<dbReference type="EC" id="2.7.7.65" evidence="4"/>
<dbReference type="NCBIfam" id="TIGR00254">
    <property type="entry name" value="GGDEF"/>
    <property type="match status" value="1"/>
</dbReference>
<dbReference type="GO" id="GO:0052621">
    <property type="term" value="F:diguanylate cyclase activity"/>
    <property type="evidence" value="ECO:0007669"/>
    <property type="project" value="UniProtKB-EC"/>
</dbReference>
<dbReference type="EC" id="3.1.4.52" evidence="4"/>
<dbReference type="Pfam" id="PF00563">
    <property type="entry name" value="EAL"/>
    <property type="match status" value="1"/>
</dbReference>
<name>A0ABV0CSW8_9SPHN</name>
<dbReference type="InterPro" id="IPR035919">
    <property type="entry name" value="EAL_sf"/>
</dbReference>
<feature type="domain" description="GGDEF" evidence="3">
    <location>
        <begin position="244"/>
        <end position="377"/>
    </location>
</feature>
<reference evidence="4 5" key="1">
    <citation type="submission" date="2024-05" db="EMBL/GenBank/DDBJ databases">
        <authorList>
            <person name="Park S."/>
        </authorList>
    </citation>
    <scope>NUCLEOTIDE SEQUENCE [LARGE SCALE GENOMIC DNA]</scope>
    <source>
        <strain evidence="4 5">DGU5</strain>
    </source>
</reference>
<accession>A0ABV0CSW8</accession>
<keyword evidence="4" id="KW-0808">Transferase</keyword>
<dbReference type="GO" id="GO:0071111">
    <property type="term" value="F:cyclic-guanylate-specific phosphodiesterase activity"/>
    <property type="evidence" value="ECO:0007669"/>
    <property type="project" value="UniProtKB-EC"/>
</dbReference>
<dbReference type="InterPro" id="IPR043128">
    <property type="entry name" value="Rev_trsase/Diguanyl_cyclase"/>
</dbReference>
<dbReference type="PROSITE" id="PS50883">
    <property type="entry name" value="EAL"/>
    <property type="match status" value="1"/>
</dbReference>
<gene>
    <name evidence="4" type="ORF">ABDJ38_02110</name>
</gene>
<organism evidence="4 5">
    <name type="scientific">Aurantiacibacter flavus</name>
    <dbReference type="NCBI Taxonomy" id="3145232"/>
    <lineage>
        <taxon>Bacteria</taxon>
        <taxon>Pseudomonadati</taxon>
        <taxon>Pseudomonadota</taxon>
        <taxon>Alphaproteobacteria</taxon>
        <taxon>Sphingomonadales</taxon>
        <taxon>Erythrobacteraceae</taxon>
        <taxon>Aurantiacibacter</taxon>
    </lineage>
</organism>
<dbReference type="EMBL" id="JBDLBR010000001">
    <property type="protein sequence ID" value="MEN7535965.1"/>
    <property type="molecule type" value="Genomic_DNA"/>
</dbReference>
<protein>
    <submittedName>
        <fullName evidence="4">Bifunctional diguanylate cyclase/phosphodiesterase</fullName>
        <ecNumber evidence="4">2.7.7.65</ecNumber>
        <ecNumber evidence="4">3.1.4.52</ecNumber>
    </submittedName>
</protein>
<keyword evidence="1" id="KW-0812">Transmembrane</keyword>
<dbReference type="CDD" id="cd01948">
    <property type="entry name" value="EAL"/>
    <property type="match status" value="1"/>
</dbReference>
<dbReference type="InterPro" id="IPR029787">
    <property type="entry name" value="Nucleotide_cyclase"/>
</dbReference>
<dbReference type="SUPFAM" id="SSF55073">
    <property type="entry name" value="Nucleotide cyclase"/>
    <property type="match status" value="1"/>
</dbReference>
<dbReference type="InterPro" id="IPR000160">
    <property type="entry name" value="GGDEF_dom"/>
</dbReference>
<keyword evidence="5" id="KW-1185">Reference proteome</keyword>
<keyword evidence="1" id="KW-1133">Transmembrane helix</keyword>
<comment type="caution">
    <text evidence="4">The sequence shown here is derived from an EMBL/GenBank/DDBJ whole genome shotgun (WGS) entry which is preliminary data.</text>
</comment>
<dbReference type="InterPro" id="IPR001633">
    <property type="entry name" value="EAL_dom"/>
</dbReference>
<dbReference type="SUPFAM" id="SSF141868">
    <property type="entry name" value="EAL domain-like"/>
    <property type="match status" value="1"/>
</dbReference>
<evidence type="ECO:0000256" key="1">
    <source>
        <dbReference type="SAM" id="Phobius"/>
    </source>
</evidence>
<feature type="domain" description="EAL" evidence="2">
    <location>
        <begin position="384"/>
        <end position="634"/>
    </location>
</feature>
<dbReference type="PROSITE" id="PS50887">
    <property type="entry name" value="GGDEF"/>
    <property type="match status" value="1"/>
</dbReference>
<dbReference type="InterPro" id="IPR052155">
    <property type="entry name" value="Biofilm_reg_signaling"/>
</dbReference>
<feature type="transmembrane region" description="Helical" evidence="1">
    <location>
        <begin position="152"/>
        <end position="176"/>
    </location>
</feature>